<dbReference type="RefSeq" id="XP_003867063.1">
    <property type="nucleotide sequence ID" value="XM_003867015.1"/>
</dbReference>
<evidence type="ECO:0000256" key="8">
    <source>
        <dbReference type="SAM" id="MobiDB-lite"/>
    </source>
</evidence>
<evidence type="ECO:0000256" key="6">
    <source>
        <dbReference type="ARBA" id="ARBA00023098"/>
    </source>
</evidence>
<gene>
    <name evidence="10" type="ORF">CORT_0A12400</name>
</gene>
<accession>H8WYZ3</accession>
<evidence type="ECO:0000313" key="11">
    <source>
        <dbReference type="Proteomes" id="UP000005018"/>
    </source>
</evidence>
<dbReference type="OrthoDB" id="9974421at2759"/>
<keyword evidence="3" id="KW-0378">Hydrolase</keyword>
<name>H8WYZ3_CANO9</name>
<dbReference type="GO" id="GO:0016042">
    <property type="term" value="P:lipid catabolic process"/>
    <property type="evidence" value="ECO:0007669"/>
    <property type="project" value="UniProtKB-KW"/>
</dbReference>
<dbReference type="Pfam" id="PF00561">
    <property type="entry name" value="Abhydrolase_1"/>
    <property type="match status" value="1"/>
</dbReference>
<dbReference type="InterPro" id="IPR029058">
    <property type="entry name" value="AB_hydrolase_fold"/>
</dbReference>
<dbReference type="PANTHER" id="PTHR11005">
    <property type="entry name" value="LYSOSOMAL ACID LIPASE-RELATED"/>
    <property type="match status" value="1"/>
</dbReference>
<keyword evidence="7" id="KW-0472">Membrane</keyword>
<feature type="compositionally biased region" description="Polar residues" evidence="8">
    <location>
        <begin position="568"/>
        <end position="590"/>
    </location>
</feature>
<dbReference type="InterPro" id="IPR000073">
    <property type="entry name" value="AB_hydrolase_1"/>
</dbReference>
<protein>
    <submittedName>
        <fullName evidence="10">Tgl1 protein</fullName>
    </submittedName>
</protein>
<dbReference type="Gene3D" id="3.40.50.1820">
    <property type="entry name" value="alpha/beta hydrolase"/>
    <property type="match status" value="1"/>
</dbReference>
<comment type="subcellular location">
    <subcellularLocation>
        <location evidence="1">Membrane</location>
        <topology evidence="1">Single-pass membrane protein</topology>
    </subcellularLocation>
</comment>
<dbReference type="KEGG" id="cot:CORT_0A12400"/>
<dbReference type="AlphaFoldDB" id="H8WYZ3"/>
<sequence>MTIPLLGRLNIFDWPIIIISFTLAWFESLVSAITTLLPWQFIHACTTVVKQLFRFTSNPIDLITQSRPRADSIDHEEKFHYLKDTDLTKSNVSKQSYDLMIEMLNAETIHDMVRLFGYEIESRIVTTKDSYLLTLHRLSGGSPRRVPNGKVVYLHHGLLMCSEVWVTMLEKYQNLPFILYDLGYDVWMGNNRGNKYSQKHLYCDVHSVQFWNFSIDEFALFDIPNSIDYILNDTGKEKLTYIGFSQGSAQAFASVSVNSDLNYKIDQLIAISPATTPHGLHSKFLDILLKSSPNVTYLLFSRRVLMPSCIFWQRIMYPPLFDKVIDISNYMLFNWKSFNISKLQKLSSYAHLYSTTSVKCVVHWFQVMSSKNFQMYFDTTMSSTLSGLNPVSYPLKNIQVPVHLIYGTIDSLVDIDVMKSQLPKKNTTTYAVYDHEHLDNLWGEDVFESVFKRVLQYLGEDIDDVYSRLFRTNENVKLIEDIFRPDIGLSGIAIDNESTQFDITSLNNIGEGKSDHDYEFDVTQISNVSVSGQFSNSPSSQGGKLSYLKLANNKRKSSAPGSDKKSQSIDSTNTADFKTPQSVGSTSVFI</sequence>
<keyword evidence="5" id="KW-1133">Transmembrane helix</keyword>
<dbReference type="FunFam" id="3.40.50.1820:FF:000095">
    <property type="entry name" value="Triglyceride lipase-cholesterol esterase"/>
    <property type="match status" value="1"/>
</dbReference>
<reference evidence="10 11" key="1">
    <citation type="journal article" date="2012" name="PLoS ONE">
        <title>Sequence and analysis of the genome of the pathogenic yeast Candida orthopsilosis.</title>
        <authorList>
            <person name="Riccombeni A."/>
            <person name="Vidanes G."/>
            <person name="Proux-Wera E."/>
            <person name="Wolfe K.H."/>
            <person name="Butler G."/>
        </authorList>
    </citation>
    <scope>NUCLEOTIDE SEQUENCE [LARGE SCALE GENOMIC DNA]</scope>
    <source>
        <strain evidence="10 11">Co 90-125</strain>
    </source>
</reference>
<dbReference type="EMBL" id="HE681719">
    <property type="protein sequence ID" value="CCG21625.1"/>
    <property type="molecule type" value="Genomic_DNA"/>
</dbReference>
<dbReference type="eggNOG" id="KOG2624">
    <property type="taxonomic scope" value="Eukaryota"/>
</dbReference>
<evidence type="ECO:0000256" key="3">
    <source>
        <dbReference type="ARBA" id="ARBA00022801"/>
    </source>
</evidence>
<dbReference type="HOGENOM" id="CLU_010974_5_0_1"/>
<dbReference type="Proteomes" id="UP000005018">
    <property type="component" value="Chromosome 1"/>
</dbReference>
<organism evidence="10 11">
    <name type="scientific">Candida orthopsilosis (strain 90-125)</name>
    <name type="common">Yeast</name>
    <dbReference type="NCBI Taxonomy" id="1136231"/>
    <lineage>
        <taxon>Eukaryota</taxon>
        <taxon>Fungi</taxon>
        <taxon>Dikarya</taxon>
        <taxon>Ascomycota</taxon>
        <taxon>Saccharomycotina</taxon>
        <taxon>Pichiomycetes</taxon>
        <taxon>Debaryomycetaceae</taxon>
        <taxon>Candida/Lodderomyces clade</taxon>
        <taxon>Candida</taxon>
    </lineage>
</organism>
<evidence type="ECO:0000256" key="5">
    <source>
        <dbReference type="ARBA" id="ARBA00022989"/>
    </source>
</evidence>
<evidence type="ECO:0000256" key="1">
    <source>
        <dbReference type="ARBA" id="ARBA00004167"/>
    </source>
</evidence>
<keyword evidence="2" id="KW-0812">Transmembrane</keyword>
<feature type="domain" description="AB hydrolase-1" evidence="9">
    <location>
        <begin position="151"/>
        <end position="443"/>
    </location>
</feature>
<evidence type="ECO:0000313" key="10">
    <source>
        <dbReference type="EMBL" id="CCG21625.1"/>
    </source>
</evidence>
<evidence type="ECO:0000256" key="7">
    <source>
        <dbReference type="ARBA" id="ARBA00023136"/>
    </source>
</evidence>
<evidence type="ECO:0000256" key="4">
    <source>
        <dbReference type="ARBA" id="ARBA00022963"/>
    </source>
</evidence>
<feature type="region of interest" description="Disordered" evidence="8">
    <location>
        <begin position="553"/>
        <end position="590"/>
    </location>
</feature>
<proteinExistence type="predicted"/>
<evidence type="ECO:0000256" key="2">
    <source>
        <dbReference type="ARBA" id="ARBA00022692"/>
    </source>
</evidence>
<dbReference type="GeneID" id="14537137"/>
<dbReference type="SUPFAM" id="SSF53474">
    <property type="entry name" value="alpha/beta-Hydrolases"/>
    <property type="match status" value="1"/>
</dbReference>
<dbReference type="GO" id="GO:0016020">
    <property type="term" value="C:membrane"/>
    <property type="evidence" value="ECO:0007669"/>
    <property type="project" value="UniProtKB-SubCell"/>
</dbReference>
<evidence type="ECO:0000259" key="9">
    <source>
        <dbReference type="Pfam" id="PF00561"/>
    </source>
</evidence>
<dbReference type="GO" id="GO:0016787">
    <property type="term" value="F:hydrolase activity"/>
    <property type="evidence" value="ECO:0007669"/>
    <property type="project" value="UniProtKB-KW"/>
</dbReference>
<keyword evidence="6" id="KW-0443">Lipid metabolism</keyword>
<keyword evidence="4" id="KW-0442">Lipid degradation</keyword>
<keyword evidence="11" id="KW-1185">Reference proteome</keyword>